<keyword evidence="4" id="KW-0223">Dioxygenase</keyword>
<evidence type="ECO:0000256" key="7">
    <source>
        <dbReference type="SAM" id="MobiDB-lite"/>
    </source>
</evidence>
<dbReference type="InterPro" id="IPR005123">
    <property type="entry name" value="Oxoglu/Fe-dep_dioxygenase_dom"/>
</dbReference>
<proteinExistence type="predicted"/>
<evidence type="ECO:0000313" key="9">
    <source>
        <dbReference type="EMBL" id="CEL99397.1"/>
    </source>
</evidence>
<dbReference type="PANTHER" id="PTHR12907">
    <property type="entry name" value="EGL NINE HOMOLOG-RELATED"/>
    <property type="match status" value="1"/>
</dbReference>
<evidence type="ECO:0000313" key="10">
    <source>
        <dbReference type="Proteomes" id="UP000041254"/>
    </source>
</evidence>
<keyword evidence="10" id="KW-1185">Reference proteome</keyword>
<dbReference type="GO" id="GO:0071456">
    <property type="term" value="P:cellular response to hypoxia"/>
    <property type="evidence" value="ECO:0007669"/>
    <property type="project" value="TreeGrafter"/>
</dbReference>
<feature type="compositionally biased region" description="Basic residues" evidence="7">
    <location>
        <begin position="72"/>
        <end position="92"/>
    </location>
</feature>
<feature type="region of interest" description="Disordered" evidence="7">
    <location>
        <begin position="352"/>
        <end position="384"/>
    </location>
</feature>
<dbReference type="GO" id="GO:0031418">
    <property type="term" value="F:L-ascorbic acid binding"/>
    <property type="evidence" value="ECO:0007669"/>
    <property type="project" value="UniProtKB-KW"/>
</dbReference>
<reference evidence="9 10" key="1">
    <citation type="submission" date="2014-11" db="EMBL/GenBank/DDBJ databases">
        <authorList>
            <person name="Zhu J."/>
            <person name="Qi W."/>
            <person name="Song R."/>
        </authorList>
    </citation>
    <scope>NUCLEOTIDE SEQUENCE [LARGE SCALE GENOMIC DNA]</scope>
</reference>
<evidence type="ECO:0000256" key="5">
    <source>
        <dbReference type="ARBA" id="ARBA00023002"/>
    </source>
</evidence>
<evidence type="ECO:0000256" key="4">
    <source>
        <dbReference type="ARBA" id="ARBA00022964"/>
    </source>
</evidence>
<dbReference type="AlphaFoldDB" id="A0A0G4EPK3"/>
<comment type="cofactor">
    <cofactor evidence="1">
        <name>L-ascorbate</name>
        <dbReference type="ChEBI" id="CHEBI:38290"/>
    </cofactor>
</comment>
<gene>
    <name evidence="9" type="ORF">Vbra_3018</name>
</gene>
<keyword evidence="6" id="KW-0408">Iron</keyword>
<dbReference type="InterPro" id="IPR006620">
    <property type="entry name" value="Pro_4_hyd_alph"/>
</dbReference>
<keyword evidence="3" id="KW-0847">Vitamin C</keyword>
<evidence type="ECO:0000256" key="6">
    <source>
        <dbReference type="ARBA" id="ARBA00023004"/>
    </source>
</evidence>
<feature type="domain" description="Fe2OG dioxygenase" evidence="8">
    <location>
        <begin position="296"/>
        <end position="421"/>
    </location>
</feature>
<evidence type="ECO:0000256" key="3">
    <source>
        <dbReference type="ARBA" id="ARBA00022896"/>
    </source>
</evidence>
<organism evidence="9 10">
    <name type="scientific">Vitrella brassicaformis (strain CCMP3155)</name>
    <dbReference type="NCBI Taxonomy" id="1169540"/>
    <lineage>
        <taxon>Eukaryota</taxon>
        <taxon>Sar</taxon>
        <taxon>Alveolata</taxon>
        <taxon>Colpodellida</taxon>
        <taxon>Vitrellaceae</taxon>
        <taxon>Vitrella</taxon>
    </lineage>
</organism>
<dbReference type="Proteomes" id="UP000041254">
    <property type="component" value="Unassembled WGS sequence"/>
</dbReference>
<keyword evidence="2" id="KW-0479">Metal-binding</keyword>
<dbReference type="SMART" id="SM00702">
    <property type="entry name" value="P4Hc"/>
    <property type="match status" value="1"/>
</dbReference>
<evidence type="ECO:0000256" key="2">
    <source>
        <dbReference type="ARBA" id="ARBA00022723"/>
    </source>
</evidence>
<dbReference type="InParanoid" id="A0A0G4EPK3"/>
<dbReference type="PANTHER" id="PTHR12907:SF26">
    <property type="entry name" value="HIF PROLYL HYDROXYLASE, ISOFORM C"/>
    <property type="match status" value="1"/>
</dbReference>
<dbReference type="STRING" id="1169540.A0A0G4EPK3"/>
<protein>
    <recommendedName>
        <fullName evidence="8">Fe2OG dioxygenase domain-containing protein</fullName>
    </recommendedName>
</protein>
<dbReference type="OMA" id="AMLDEWT"/>
<dbReference type="InterPro" id="IPR051559">
    <property type="entry name" value="HIF_prolyl_hydroxylases"/>
</dbReference>
<evidence type="ECO:0000259" key="8">
    <source>
        <dbReference type="PROSITE" id="PS51471"/>
    </source>
</evidence>
<dbReference type="Pfam" id="PF13640">
    <property type="entry name" value="2OG-FeII_Oxy_3"/>
    <property type="match status" value="1"/>
</dbReference>
<accession>A0A0G4EPK3</accession>
<dbReference type="OrthoDB" id="76265at2759"/>
<dbReference type="PhylomeDB" id="A0A0G4EPK3"/>
<name>A0A0G4EPK3_VITBC</name>
<dbReference type="VEuPathDB" id="CryptoDB:Vbra_3018"/>
<dbReference type="GO" id="GO:0031543">
    <property type="term" value="F:peptidyl-proline dioxygenase activity"/>
    <property type="evidence" value="ECO:0007669"/>
    <property type="project" value="TreeGrafter"/>
</dbReference>
<dbReference type="PROSITE" id="PS51471">
    <property type="entry name" value="FE2OG_OXY"/>
    <property type="match status" value="1"/>
</dbReference>
<dbReference type="Gene3D" id="2.60.120.620">
    <property type="entry name" value="q2cbj1_9rhob like domain"/>
    <property type="match status" value="1"/>
</dbReference>
<feature type="region of interest" description="Disordered" evidence="7">
    <location>
        <begin position="39"/>
        <end position="96"/>
    </location>
</feature>
<evidence type="ECO:0000256" key="1">
    <source>
        <dbReference type="ARBA" id="ARBA00001961"/>
    </source>
</evidence>
<dbReference type="InterPro" id="IPR044862">
    <property type="entry name" value="Pro_4_hyd_alph_FE2OG_OXY"/>
</dbReference>
<sequence>MDGKVEVEWDEETVDKMVAVLRSTLDHRAMLDLERRARSGTGTEEKGRHHHHHCHDDAADEDDASDDEGHHGHDHQHHHHQHHHHHHHHTCKKGPDDGVGQLLDEVCGDDGLRDMVVLVMERTAEIFENVRRKAAQEEGAVMDEETAIGVQKEILKEALIRQILQTVNAKIRSAQSLESREGGLLATPGGYRGSDLDRLRSETIHSLMRTGFAVQDGFMGGQEYTEVYREVEMLEYASTFNQVYQQQLSGTRSDDMGWFSFADIDRIQHKHLWGVFEVLSSLPFELNKKANLYLQMSSTFQLACYHAKGTFYKRHIDGGYDAKTNNGRKITAIYYPNPQDWTESDGGALRIYGPRRNPYGRSKGGSTPPDGDGSEADDDTPAIQDILPKGDRLVLFRSRDMPHEVLLCHRKRFAVSLWLPGPPGPGDDWQT</sequence>
<keyword evidence="5" id="KW-0560">Oxidoreductase</keyword>
<dbReference type="EMBL" id="CDMY01000279">
    <property type="protein sequence ID" value="CEL99397.1"/>
    <property type="molecule type" value="Genomic_DNA"/>
</dbReference>
<dbReference type="GO" id="GO:0008198">
    <property type="term" value="F:ferrous iron binding"/>
    <property type="evidence" value="ECO:0007669"/>
    <property type="project" value="TreeGrafter"/>
</dbReference>